<dbReference type="GO" id="GO:0006020">
    <property type="term" value="P:inositol metabolic process"/>
    <property type="evidence" value="ECO:0007669"/>
    <property type="project" value="TreeGrafter"/>
</dbReference>
<keyword evidence="1" id="KW-0460">Magnesium</keyword>
<dbReference type="EMBL" id="SDMQ01000001">
    <property type="protein sequence ID" value="TBT88710.1"/>
    <property type="molecule type" value="Genomic_DNA"/>
</dbReference>
<comment type="cofactor">
    <cofactor evidence="1">
        <name>Mg(2+)</name>
        <dbReference type="ChEBI" id="CHEBI:18420"/>
    </cofactor>
</comment>
<proteinExistence type="predicted"/>
<reference evidence="2 3" key="1">
    <citation type="submission" date="2019-01" db="EMBL/GenBank/DDBJ databases">
        <title>Lactibacter flavus gen. nov., sp. nov., a novel bacterium of the family Propionibacteriaceae isolated from raw milk and dairy products.</title>
        <authorList>
            <person name="Huptas C."/>
            <person name="Wenning M."/>
            <person name="Breitenwieser F."/>
            <person name="Doll E."/>
            <person name="Von Neubeck M."/>
            <person name="Busse H.-J."/>
            <person name="Scherer S."/>
        </authorList>
    </citation>
    <scope>NUCLEOTIDE SEQUENCE [LARGE SCALE GENOMIC DNA]</scope>
    <source>
        <strain evidence="2 3">KCTC 33808</strain>
    </source>
</reference>
<dbReference type="CDD" id="cd01637">
    <property type="entry name" value="IMPase_like"/>
    <property type="match status" value="1"/>
</dbReference>
<dbReference type="AlphaFoldDB" id="A0A4Q9KH84"/>
<feature type="binding site" evidence="1">
    <location>
        <position position="67"/>
    </location>
    <ligand>
        <name>Mg(2+)</name>
        <dbReference type="ChEBI" id="CHEBI:18420"/>
        <label>1</label>
        <note>catalytic</note>
    </ligand>
</feature>
<dbReference type="SUPFAM" id="SSF56655">
    <property type="entry name" value="Carbohydrate phosphatase"/>
    <property type="match status" value="1"/>
</dbReference>
<dbReference type="Gene3D" id="3.30.540.10">
    <property type="entry name" value="Fructose-1,6-Bisphosphatase, subunit A, domain 1"/>
    <property type="match status" value="1"/>
</dbReference>
<dbReference type="InterPro" id="IPR000760">
    <property type="entry name" value="Inositol_monophosphatase-like"/>
</dbReference>
<dbReference type="PRINTS" id="PR00377">
    <property type="entry name" value="IMPHPHTASES"/>
</dbReference>
<dbReference type="Proteomes" id="UP000292373">
    <property type="component" value="Unassembled WGS sequence"/>
</dbReference>
<protein>
    <submittedName>
        <fullName evidence="2">Inositol monophosphatase</fullName>
    </submittedName>
</protein>
<dbReference type="PANTHER" id="PTHR20854:SF4">
    <property type="entry name" value="INOSITOL-1-MONOPHOSPHATASE-RELATED"/>
    <property type="match status" value="1"/>
</dbReference>
<comment type="caution">
    <text evidence="2">The sequence shown here is derived from an EMBL/GenBank/DDBJ whole genome shotgun (WGS) entry which is preliminary data.</text>
</comment>
<feature type="binding site" evidence="1">
    <location>
        <position position="89"/>
    </location>
    <ligand>
        <name>Mg(2+)</name>
        <dbReference type="ChEBI" id="CHEBI:18420"/>
        <label>1</label>
        <note>catalytic</note>
    </ligand>
</feature>
<evidence type="ECO:0000256" key="1">
    <source>
        <dbReference type="PIRSR" id="PIRSR600760-2"/>
    </source>
</evidence>
<dbReference type="Pfam" id="PF00459">
    <property type="entry name" value="Inositol_P"/>
    <property type="match status" value="1"/>
</dbReference>
<keyword evidence="1" id="KW-0479">Metal-binding</keyword>
<evidence type="ECO:0000313" key="2">
    <source>
        <dbReference type="EMBL" id="TBT88710.1"/>
    </source>
</evidence>
<dbReference type="OrthoDB" id="9772456at2"/>
<sequence>MPRSDEISRLMVNTCDEVVIPLFNRLRADQVAEKSPGDLVTVADQRAEVVLTDALRAWFPDATVIGEEAVAADPGLAARIDLGHVWLVDPVDGTGNFVAGIPEFGMLLAELVDGVPVRSWTWRAGVRQMLVAERGAGVRVDGEPLAPPRPGRDLLVGGVTREYAHLRGAGLAEPWPMTGSCTGDYPAIALGERDYLIHNGRHPWDHWPGVLMLEELGGVVRFLDGTPYATASASPEKVLAARSPEVWDAVSRAARAKGTTAPR</sequence>
<dbReference type="GO" id="GO:0008934">
    <property type="term" value="F:inositol monophosphate 1-phosphatase activity"/>
    <property type="evidence" value="ECO:0007669"/>
    <property type="project" value="TreeGrafter"/>
</dbReference>
<gene>
    <name evidence="2" type="ORF">ET989_01885</name>
</gene>
<dbReference type="RefSeq" id="WP_131166838.1">
    <property type="nucleotide sequence ID" value="NZ_SDMQ01000001.1"/>
</dbReference>
<evidence type="ECO:0000313" key="3">
    <source>
        <dbReference type="Proteomes" id="UP000292373"/>
    </source>
</evidence>
<accession>A0A4Q9KH84</accession>
<dbReference type="PANTHER" id="PTHR20854">
    <property type="entry name" value="INOSITOL MONOPHOSPHATASE"/>
    <property type="match status" value="1"/>
</dbReference>
<feature type="binding site" evidence="1">
    <location>
        <position position="205"/>
    </location>
    <ligand>
        <name>Mg(2+)</name>
        <dbReference type="ChEBI" id="CHEBI:18420"/>
        <label>1</label>
        <note>catalytic</note>
    </ligand>
</feature>
<dbReference type="Gene3D" id="3.40.190.80">
    <property type="match status" value="1"/>
</dbReference>
<name>A0A4Q9KH84_9ACTN</name>
<keyword evidence="3" id="KW-1185">Reference proteome</keyword>
<organism evidence="2 3">
    <name type="scientific">Propioniciclava sinopodophylli</name>
    <dbReference type="NCBI Taxonomy" id="1837344"/>
    <lineage>
        <taxon>Bacteria</taxon>
        <taxon>Bacillati</taxon>
        <taxon>Actinomycetota</taxon>
        <taxon>Actinomycetes</taxon>
        <taxon>Propionibacteriales</taxon>
        <taxon>Propionibacteriaceae</taxon>
        <taxon>Propioniciclava</taxon>
    </lineage>
</organism>
<feature type="binding site" evidence="1">
    <location>
        <position position="92"/>
    </location>
    <ligand>
        <name>Mg(2+)</name>
        <dbReference type="ChEBI" id="CHEBI:18420"/>
        <label>1</label>
        <note>catalytic</note>
    </ligand>
</feature>
<dbReference type="GO" id="GO:0046872">
    <property type="term" value="F:metal ion binding"/>
    <property type="evidence" value="ECO:0007669"/>
    <property type="project" value="UniProtKB-KW"/>
</dbReference>
<dbReference type="GO" id="GO:0007165">
    <property type="term" value="P:signal transduction"/>
    <property type="evidence" value="ECO:0007669"/>
    <property type="project" value="TreeGrafter"/>
</dbReference>